<evidence type="ECO:0000313" key="2">
    <source>
        <dbReference type="EMBL" id="KAG2886898.1"/>
    </source>
</evidence>
<dbReference type="EMBL" id="RCMG01001648">
    <property type="protein sequence ID" value="KAG2822732.1"/>
    <property type="molecule type" value="Genomic_DNA"/>
</dbReference>
<dbReference type="EMBL" id="MJFZ01001115">
    <property type="protein sequence ID" value="RAW23182.1"/>
    <property type="molecule type" value="Genomic_DNA"/>
</dbReference>
<evidence type="ECO:0000313" key="5">
    <source>
        <dbReference type="EMBL" id="KAG3206436.1"/>
    </source>
</evidence>
<dbReference type="Proteomes" id="UP000697107">
    <property type="component" value="Unassembled WGS sequence"/>
</dbReference>
<dbReference type="EMBL" id="RCML01001258">
    <property type="protein sequence ID" value="KAG2964040.1"/>
    <property type="molecule type" value="Genomic_DNA"/>
</dbReference>
<dbReference type="Proteomes" id="UP000688947">
    <property type="component" value="Unassembled WGS sequence"/>
</dbReference>
<reference evidence="7 8" key="1">
    <citation type="submission" date="2018-01" db="EMBL/GenBank/DDBJ databases">
        <title>Draft genome of the strawberry crown rot pathogen Phytophthora cactorum.</title>
        <authorList>
            <person name="Armitage A.D."/>
            <person name="Lysoe E."/>
            <person name="Nellist C.F."/>
            <person name="Harrison R.J."/>
            <person name="Brurberg M.B."/>
        </authorList>
    </citation>
    <scope>NUCLEOTIDE SEQUENCE [LARGE SCALE GENOMIC DNA]</scope>
    <source>
        <strain evidence="7 8">10300</strain>
    </source>
</reference>
<proteinExistence type="predicted"/>
<dbReference type="EMBL" id="RCMI01001308">
    <property type="protein sequence ID" value="KAG2886898.1"/>
    <property type="molecule type" value="Genomic_DNA"/>
</dbReference>
<evidence type="ECO:0000313" key="4">
    <source>
        <dbReference type="EMBL" id="KAG2964040.1"/>
    </source>
</evidence>
<evidence type="ECO:0000313" key="3">
    <source>
        <dbReference type="EMBL" id="KAG2897800.1"/>
    </source>
</evidence>
<dbReference type="Proteomes" id="UP000774804">
    <property type="component" value="Unassembled WGS sequence"/>
</dbReference>
<dbReference type="Proteomes" id="UP000736787">
    <property type="component" value="Unassembled WGS sequence"/>
</dbReference>
<organism evidence="7 8">
    <name type="scientific">Phytophthora cactorum</name>
    <dbReference type="NCBI Taxonomy" id="29920"/>
    <lineage>
        <taxon>Eukaryota</taxon>
        <taxon>Sar</taxon>
        <taxon>Stramenopiles</taxon>
        <taxon>Oomycota</taxon>
        <taxon>Peronosporomycetes</taxon>
        <taxon>Peronosporales</taxon>
        <taxon>Peronosporaceae</taxon>
        <taxon>Phytophthora</taxon>
    </lineage>
</organism>
<comment type="caution">
    <text evidence="7">The sequence shown here is derived from an EMBL/GenBank/DDBJ whole genome shotgun (WGS) entry which is preliminary data.</text>
</comment>
<evidence type="ECO:0000313" key="1">
    <source>
        <dbReference type="EMBL" id="KAG2822732.1"/>
    </source>
</evidence>
<reference evidence="6" key="3">
    <citation type="submission" date="2021-01" db="EMBL/GenBank/DDBJ databases">
        <title>Phytophthora aleatoria, a newly-described species from Pinus radiata is distinct from Phytophthora cactorum isolates based on comparative genomics.</title>
        <authorList>
            <person name="Mcdougal R."/>
            <person name="Panda P."/>
            <person name="Williams N."/>
            <person name="Studholme D.J."/>
        </authorList>
    </citation>
    <scope>NUCLEOTIDE SEQUENCE</scope>
    <source>
        <strain evidence="6">NZFS 3830</strain>
    </source>
</reference>
<sequence>MRERACILIFDYNDYSYGSDFGYGYGRSTSPFSYDCSDYYGQNYGYGDSCGNYGYGHGGYKNGHGTKHDPTTHYSRS</sequence>
<accession>A0A329RIM3</accession>
<gene>
    <name evidence="6" type="ORF">JG687_00015181</name>
    <name evidence="7" type="ORF">PC110_g20382</name>
    <name evidence="1" type="ORF">PC113_g22290</name>
    <name evidence="2" type="ORF">PC115_g20534</name>
    <name evidence="3" type="ORF">PC117_g22710</name>
    <name evidence="4" type="ORF">PC118_g20566</name>
    <name evidence="5" type="ORF">PC129_g21730</name>
</gene>
<dbReference type="AlphaFoldDB" id="A0A329RIM3"/>
<protein>
    <submittedName>
        <fullName evidence="7">Uncharacterized protein</fullName>
    </submittedName>
</protein>
<dbReference type="Proteomes" id="UP000251314">
    <property type="component" value="Unassembled WGS sequence"/>
</dbReference>
<dbReference type="EMBL" id="JAENGZ010001317">
    <property type="protein sequence ID" value="KAG6948917.1"/>
    <property type="molecule type" value="Genomic_DNA"/>
</dbReference>
<evidence type="ECO:0000313" key="7">
    <source>
        <dbReference type="EMBL" id="RAW23182.1"/>
    </source>
</evidence>
<name>A0A329RIM3_9STRA</name>
<dbReference type="Proteomes" id="UP000760860">
    <property type="component" value="Unassembled WGS sequence"/>
</dbReference>
<evidence type="ECO:0000313" key="8">
    <source>
        <dbReference type="Proteomes" id="UP000251314"/>
    </source>
</evidence>
<dbReference type="EMBL" id="RCMV01001820">
    <property type="protein sequence ID" value="KAG3206436.1"/>
    <property type="molecule type" value="Genomic_DNA"/>
</dbReference>
<dbReference type="Proteomes" id="UP000735874">
    <property type="component" value="Unassembled WGS sequence"/>
</dbReference>
<evidence type="ECO:0000313" key="6">
    <source>
        <dbReference type="EMBL" id="KAG6948917.1"/>
    </source>
</evidence>
<reference evidence="1" key="2">
    <citation type="submission" date="2018-10" db="EMBL/GenBank/DDBJ databases">
        <title>Effector identification in a new, highly contiguous assembly of the strawberry crown rot pathogen Phytophthora cactorum.</title>
        <authorList>
            <person name="Armitage A.D."/>
            <person name="Nellist C.F."/>
            <person name="Bates H."/>
            <person name="Vickerstaff R.J."/>
            <person name="Harrison R.J."/>
        </authorList>
    </citation>
    <scope>NUCLEOTIDE SEQUENCE</scope>
    <source>
        <strain evidence="1">15-7</strain>
        <strain evidence="2">4032</strain>
        <strain evidence="3">4040</strain>
        <strain evidence="4">P415</strain>
        <strain evidence="5">P421</strain>
    </source>
</reference>
<dbReference type="VEuPathDB" id="FungiDB:PC110_g20382"/>
<keyword evidence="8" id="KW-1185">Reference proteome</keyword>
<dbReference type="EMBL" id="RCMK01001284">
    <property type="protein sequence ID" value="KAG2897800.1"/>
    <property type="molecule type" value="Genomic_DNA"/>
</dbReference>